<keyword evidence="2" id="KW-1185">Reference proteome</keyword>
<reference evidence="1 2" key="1">
    <citation type="journal article" date="2022" name="Hortic Res">
        <title>A haplotype resolved chromosomal level avocado genome allows analysis of novel avocado genes.</title>
        <authorList>
            <person name="Nath O."/>
            <person name="Fletcher S.J."/>
            <person name="Hayward A."/>
            <person name="Shaw L.M."/>
            <person name="Masouleh A.K."/>
            <person name="Furtado A."/>
            <person name="Henry R.J."/>
            <person name="Mitter N."/>
        </authorList>
    </citation>
    <scope>NUCLEOTIDE SEQUENCE [LARGE SCALE GENOMIC DNA]</scope>
    <source>
        <strain evidence="2">cv. Hass</strain>
    </source>
</reference>
<gene>
    <name evidence="1" type="ORF">MRB53_006731</name>
</gene>
<dbReference type="Proteomes" id="UP001234297">
    <property type="component" value="Chromosome 2"/>
</dbReference>
<protein>
    <submittedName>
        <fullName evidence="1">Uncharacterized protein</fullName>
    </submittedName>
</protein>
<evidence type="ECO:0000313" key="1">
    <source>
        <dbReference type="EMBL" id="KAJ8644983.1"/>
    </source>
</evidence>
<evidence type="ECO:0000313" key="2">
    <source>
        <dbReference type="Proteomes" id="UP001234297"/>
    </source>
</evidence>
<dbReference type="EMBL" id="CM056810">
    <property type="protein sequence ID" value="KAJ8644983.1"/>
    <property type="molecule type" value="Genomic_DNA"/>
</dbReference>
<organism evidence="1 2">
    <name type="scientific">Persea americana</name>
    <name type="common">Avocado</name>
    <dbReference type="NCBI Taxonomy" id="3435"/>
    <lineage>
        <taxon>Eukaryota</taxon>
        <taxon>Viridiplantae</taxon>
        <taxon>Streptophyta</taxon>
        <taxon>Embryophyta</taxon>
        <taxon>Tracheophyta</taxon>
        <taxon>Spermatophyta</taxon>
        <taxon>Magnoliopsida</taxon>
        <taxon>Magnoliidae</taxon>
        <taxon>Laurales</taxon>
        <taxon>Lauraceae</taxon>
        <taxon>Persea</taxon>
    </lineage>
</organism>
<proteinExistence type="predicted"/>
<comment type="caution">
    <text evidence="1">The sequence shown here is derived from an EMBL/GenBank/DDBJ whole genome shotgun (WGS) entry which is preliminary data.</text>
</comment>
<sequence>MDSFADMVRWGGQVWNTARGGRHTNTQMGSGHFPKDGHTRAAFIYRCFYRDLYTGNAIPKGYTKATKPSCNDISRSELKINMVSILGALGVLVMMNE</sequence>
<name>A0ACC2MHX5_PERAE</name>
<accession>A0ACC2MHX5</accession>